<accession>A0A9Q0KND0</accession>
<protein>
    <submittedName>
        <fullName evidence="2">Uncharacterized protein</fullName>
    </submittedName>
</protein>
<dbReference type="PANTHER" id="PTHR31182">
    <property type="entry name" value="C2 NT-TYPE DOMAIN-CONTAINING PROTEIN"/>
    <property type="match status" value="1"/>
</dbReference>
<organism evidence="2 3">
    <name type="scientific">Protea cynaroides</name>
    <dbReference type="NCBI Taxonomy" id="273540"/>
    <lineage>
        <taxon>Eukaryota</taxon>
        <taxon>Viridiplantae</taxon>
        <taxon>Streptophyta</taxon>
        <taxon>Embryophyta</taxon>
        <taxon>Tracheophyta</taxon>
        <taxon>Spermatophyta</taxon>
        <taxon>Magnoliopsida</taxon>
        <taxon>Proteales</taxon>
        <taxon>Proteaceae</taxon>
        <taxon>Protea</taxon>
    </lineage>
</organism>
<feature type="compositionally biased region" description="Basic and acidic residues" evidence="1">
    <location>
        <begin position="38"/>
        <end position="50"/>
    </location>
</feature>
<proteinExistence type="predicted"/>
<dbReference type="AlphaFoldDB" id="A0A9Q0KND0"/>
<dbReference type="EMBL" id="JAMYWD010000004">
    <property type="protein sequence ID" value="KAJ4973807.1"/>
    <property type="molecule type" value="Genomic_DNA"/>
</dbReference>
<comment type="caution">
    <text evidence="2">The sequence shown here is derived from an EMBL/GenBank/DDBJ whole genome shotgun (WGS) entry which is preliminary data.</text>
</comment>
<sequence>MKITEDLFSEIHYLRNKTQVPDKRFTGIGRVSSEVEESESRRNGNGRPEREEVEGEPNPVILVGVQDREKRLGEQVAIVVVMMMGRRPEGDETESDNNGGIDVSASSSSSSARAGSWVPWAATSADGQRLTTTGSVSVPSKAWFIRDAMPSMSEFDYLIKEGSSESGNSAIKKSTSNGFPDKHFDLETILRAELRPVFIKPERSPSLGSSCR</sequence>
<dbReference type="Proteomes" id="UP001141806">
    <property type="component" value="Unassembled WGS sequence"/>
</dbReference>
<name>A0A9Q0KND0_9MAGN</name>
<gene>
    <name evidence="2" type="ORF">NE237_006981</name>
</gene>
<evidence type="ECO:0000256" key="1">
    <source>
        <dbReference type="SAM" id="MobiDB-lite"/>
    </source>
</evidence>
<keyword evidence="3" id="KW-1185">Reference proteome</keyword>
<feature type="region of interest" description="Disordered" evidence="1">
    <location>
        <begin position="22"/>
        <end position="56"/>
    </location>
</feature>
<reference evidence="2" key="1">
    <citation type="journal article" date="2023" name="Plant J.">
        <title>The genome of the king protea, Protea cynaroides.</title>
        <authorList>
            <person name="Chang J."/>
            <person name="Duong T.A."/>
            <person name="Schoeman C."/>
            <person name="Ma X."/>
            <person name="Roodt D."/>
            <person name="Barker N."/>
            <person name="Li Z."/>
            <person name="Van de Peer Y."/>
            <person name="Mizrachi E."/>
        </authorList>
    </citation>
    <scope>NUCLEOTIDE SEQUENCE</scope>
    <source>
        <tissue evidence="2">Young leaves</tissue>
    </source>
</reference>
<feature type="region of interest" description="Disordered" evidence="1">
    <location>
        <begin position="87"/>
        <end position="112"/>
    </location>
</feature>
<dbReference type="PANTHER" id="PTHR31182:SF17">
    <property type="entry name" value="EEIG1_EHBP1 PROTEIN AMINO-TERMINAL DOMAIN PROTEIN"/>
    <property type="match status" value="1"/>
</dbReference>
<evidence type="ECO:0000313" key="3">
    <source>
        <dbReference type="Proteomes" id="UP001141806"/>
    </source>
</evidence>
<evidence type="ECO:0000313" key="2">
    <source>
        <dbReference type="EMBL" id="KAJ4973807.1"/>
    </source>
</evidence>
<dbReference type="OrthoDB" id="733571at2759"/>